<evidence type="ECO:0000256" key="9">
    <source>
        <dbReference type="ARBA" id="ARBA00023270"/>
    </source>
</evidence>
<dbReference type="PANTHER" id="PTHR10683:SF31">
    <property type="entry name" value="TRANSALDOLASE"/>
    <property type="match status" value="1"/>
</dbReference>
<dbReference type="SUPFAM" id="SSF51569">
    <property type="entry name" value="Aldolase"/>
    <property type="match status" value="1"/>
</dbReference>
<dbReference type="GO" id="GO:0004801">
    <property type="term" value="F:transaldolase activity"/>
    <property type="evidence" value="ECO:0007669"/>
    <property type="project" value="UniProtKB-UniRule"/>
</dbReference>
<dbReference type="GO" id="GO:0005737">
    <property type="term" value="C:cytoplasm"/>
    <property type="evidence" value="ECO:0007669"/>
    <property type="project" value="UniProtKB-SubCell"/>
</dbReference>
<dbReference type="GO" id="GO:0006098">
    <property type="term" value="P:pentose-phosphate shunt"/>
    <property type="evidence" value="ECO:0007669"/>
    <property type="project" value="UniProtKB-UniRule"/>
</dbReference>
<evidence type="ECO:0000256" key="4">
    <source>
        <dbReference type="ARBA" id="ARBA00008426"/>
    </source>
</evidence>
<evidence type="ECO:0000313" key="13">
    <source>
        <dbReference type="Proteomes" id="UP000540191"/>
    </source>
</evidence>
<evidence type="ECO:0000256" key="1">
    <source>
        <dbReference type="ARBA" id="ARBA00003518"/>
    </source>
</evidence>
<evidence type="ECO:0000313" key="12">
    <source>
        <dbReference type="EMBL" id="MBB4735213.1"/>
    </source>
</evidence>
<dbReference type="InterPro" id="IPR013785">
    <property type="entry name" value="Aldolase_TIM"/>
</dbReference>
<dbReference type="Proteomes" id="UP000540191">
    <property type="component" value="Unassembled WGS sequence"/>
</dbReference>
<organism evidence="12 13">
    <name type="scientific">Micrococcus cohnii</name>
    <dbReference type="NCBI Taxonomy" id="993416"/>
    <lineage>
        <taxon>Bacteria</taxon>
        <taxon>Bacillati</taxon>
        <taxon>Actinomycetota</taxon>
        <taxon>Actinomycetes</taxon>
        <taxon>Micrococcales</taxon>
        <taxon>Micrococcaceae</taxon>
        <taxon>Micrococcus</taxon>
    </lineage>
</organism>
<feature type="active site" description="Schiff-base intermediate with substrate" evidence="11">
    <location>
        <position position="150"/>
    </location>
</feature>
<keyword evidence="6 11" id="KW-0963">Cytoplasm</keyword>
<gene>
    <name evidence="11" type="primary">tal</name>
    <name evidence="12" type="ORF">HDA30_000721</name>
</gene>
<proteinExistence type="inferred from homology"/>
<comment type="similarity">
    <text evidence="4 11">Belongs to the transaldolase family. Type 2 subfamily.</text>
</comment>
<dbReference type="GO" id="GO:0005975">
    <property type="term" value="P:carbohydrate metabolic process"/>
    <property type="evidence" value="ECO:0007669"/>
    <property type="project" value="InterPro"/>
</dbReference>
<keyword evidence="8 11" id="KW-0570">Pentose shunt</keyword>
<reference evidence="12 13" key="1">
    <citation type="submission" date="2020-08" db="EMBL/GenBank/DDBJ databases">
        <title>Sequencing the genomes of 1000 actinobacteria strains.</title>
        <authorList>
            <person name="Klenk H.-P."/>
        </authorList>
    </citation>
    <scope>NUCLEOTIDE SEQUENCE [LARGE SCALE GENOMIC DNA]</scope>
    <source>
        <strain evidence="12 13">DSM 23974</strain>
    </source>
</reference>
<keyword evidence="7 11" id="KW-0808">Transferase</keyword>
<evidence type="ECO:0000256" key="10">
    <source>
        <dbReference type="ARBA" id="ARBA00048810"/>
    </source>
</evidence>
<keyword evidence="9 11" id="KW-0704">Schiff base</keyword>
<protein>
    <recommendedName>
        <fullName evidence="5 11">Transaldolase</fullName>
        <ecNumber evidence="5 11">2.2.1.2</ecNumber>
    </recommendedName>
</protein>
<dbReference type="InterPro" id="IPR018225">
    <property type="entry name" value="Transaldolase_AS"/>
</dbReference>
<dbReference type="PANTHER" id="PTHR10683">
    <property type="entry name" value="TRANSALDOLASE"/>
    <property type="match status" value="1"/>
</dbReference>
<evidence type="ECO:0000256" key="11">
    <source>
        <dbReference type="HAMAP-Rule" id="MF_00493"/>
    </source>
</evidence>
<dbReference type="NCBIfam" id="TIGR00876">
    <property type="entry name" value="tal_mycobact"/>
    <property type="match status" value="1"/>
</dbReference>
<comment type="function">
    <text evidence="1 11">Transaldolase is important for the balance of metabolites in the pentose-phosphate pathway.</text>
</comment>
<accession>A0A7W7M316</accession>
<dbReference type="UniPathway" id="UPA00115">
    <property type="reaction ID" value="UER00414"/>
</dbReference>
<evidence type="ECO:0000256" key="8">
    <source>
        <dbReference type="ARBA" id="ARBA00023126"/>
    </source>
</evidence>
<comment type="pathway">
    <text evidence="3 11">Carbohydrate degradation; pentose phosphate pathway; D-glyceraldehyde 3-phosphate and beta-D-fructose 6-phosphate from D-ribose 5-phosphate and D-xylulose 5-phosphate (non-oxidative stage): step 2/3.</text>
</comment>
<evidence type="ECO:0000256" key="5">
    <source>
        <dbReference type="ARBA" id="ARBA00013151"/>
    </source>
</evidence>
<keyword evidence="13" id="KW-1185">Reference proteome</keyword>
<dbReference type="PROSITE" id="PS00958">
    <property type="entry name" value="TRANSALDOLASE_2"/>
    <property type="match status" value="1"/>
</dbReference>
<dbReference type="NCBIfam" id="NF002881">
    <property type="entry name" value="PRK03343.1"/>
    <property type="match status" value="1"/>
</dbReference>
<evidence type="ECO:0000256" key="3">
    <source>
        <dbReference type="ARBA" id="ARBA00004857"/>
    </source>
</evidence>
<dbReference type="EMBL" id="JACHNA010000001">
    <property type="protein sequence ID" value="MBB4735213.1"/>
    <property type="molecule type" value="Genomic_DNA"/>
</dbReference>
<dbReference type="InterPro" id="IPR001585">
    <property type="entry name" value="TAL/FSA"/>
</dbReference>
<sequence length="393" mass="41463">MNTEKTAPRSPDPHTRALSQAGVSLWLDDLSRTRLQNGDLANLVTTRQISGVTTNPTIFQKALTDAEAYLPQLQELAARGTDAATAVHELTCRDVAQAADVLAPVHERTGGRDGFVSIEVDPRLAQDPSATVTQAQRLAAAIDRENLMVKIPATQACLPAITEVLAAGISVNVTLIFSLPRVREVVNAWLAGLERARTAGRDLRRIHAVASLFVSRVDTEVDTRLRRLGADESLFRGAGLANARLAHRIIVESAQTERWRLLAAAGAPALRPLWASTSVKDPALPADAYVSGLAAPNTVITLPEATLHAVAEHGVRLSAADEDARAVGYAAADAHLDAVGRAGVDYSDVVDTLEGAGIAAFVAAWEAMLDTAEQGLARARDEASGPSDSPAAS</sequence>
<dbReference type="Pfam" id="PF00923">
    <property type="entry name" value="TAL_FSA"/>
    <property type="match status" value="1"/>
</dbReference>
<evidence type="ECO:0000256" key="6">
    <source>
        <dbReference type="ARBA" id="ARBA00022490"/>
    </source>
</evidence>
<dbReference type="PIRSF" id="PIRSF036915">
    <property type="entry name" value="Trnald_Bac_Plnt"/>
    <property type="match status" value="1"/>
</dbReference>
<comment type="catalytic activity">
    <reaction evidence="10 11">
        <text>D-sedoheptulose 7-phosphate + D-glyceraldehyde 3-phosphate = D-erythrose 4-phosphate + beta-D-fructose 6-phosphate</text>
        <dbReference type="Rhea" id="RHEA:17053"/>
        <dbReference type="ChEBI" id="CHEBI:16897"/>
        <dbReference type="ChEBI" id="CHEBI:57483"/>
        <dbReference type="ChEBI" id="CHEBI:57634"/>
        <dbReference type="ChEBI" id="CHEBI:59776"/>
        <dbReference type="EC" id="2.2.1.2"/>
    </reaction>
</comment>
<dbReference type="InterPro" id="IPR004732">
    <property type="entry name" value="Transaldolase_2"/>
</dbReference>
<evidence type="ECO:0000256" key="7">
    <source>
        <dbReference type="ARBA" id="ARBA00022679"/>
    </source>
</evidence>
<evidence type="ECO:0000256" key="2">
    <source>
        <dbReference type="ARBA" id="ARBA00004496"/>
    </source>
</evidence>
<dbReference type="EC" id="2.2.1.2" evidence="5 11"/>
<dbReference type="PROSITE" id="PS01054">
    <property type="entry name" value="TRANSALDOLASE_1"/>
    <property type="match status" value="1"/>
</dbReference>
<dbReference type="Gene3D" id="3.20.20.70">
    <property type="entry name" value="Aldolase class I"/>
    <property type="match status" value="1"/>
</dbReference>
<dbReference type="HAMAP" id="MF_00493">
    <property type="entry name" value="Transaldolase_2"/>
    <property type="match status" value="1"/>
</dbReference>
<comment type="subcellular location">
    <subcellularLocation>
        <location evidence="2 11">Cytoplasm</location>
    </subcellularLocation>
</comment>
<dbReference type="AlphaFoldDB" id="A0A7W7M316"/>
<dbReference type="RefSeq" id="WP_184241136.1">
    <property type="nucleotide sequence ID" value="NZ_JACHNA010000001.1"/>
</dbReference>
<comment type="caution">
    <text evidence="12">The sequence shown here is derived from an EMBL/GenBank/DDBJ whole genome shotgun (WGS) entry which is preliminary data.</text>
</comment>
<name>A0A7W7M316_9MICC</name>